<evidence type="ECO:0000313" key="3">
    <source>
        <dbReference type="Proteomes" id="UP000316256"/>
    </source>
</evidence>
<feature type="domain" description="Mce/MlaD" evidence="1">
    <location>
        <begin position="39"/>
        <end position="112"/>
    </location>
</feature>
<reference evidence="2 3" key="1">
    <citation type="submission" date="2019-06" db="EMBL/GenBank/DDBJ databases">
        <title>Rhodococcus spaelei sp. nov., isolated from a cave.</title>
        <authorList>
            <person name="Lee S.D."/>
        </authorList>
    </citation>
    <scope>NUCLEOTIDE SEQUENCE [LARGE SCALE GENOMIC DNA]</scope>
    <source>
        <strain evidence="2 3">C9-5</strain>
    </source>
</reference>
<dbReference type="EMBL" id="VIGH01000001">
    <property type="protein sequence ID" value="TQF74946.1"/>
    <property type="molecule type" value="Genomic_DNA"/>
</dbReference>
<dbReference type="OrthoDB" id="4741753at2"/>
<proteinExistence type="predicted"/>
<sequence length="394" mass="41745">MTRQVRRQLAIFAVLTVVGLVVTGFGYARIPAMFGVGRYQVDVELADGAGLYVNANVAYRGATIGTVTALRMTASGARATLSLDSSVDVPEDSTVSVQSQSAIGEQFVEFEPRANAAPYLREGEVIPVGRTRIPAPIGPIVDRLDATLAGVAGDDLRTVIDESYTALDGAAPDLRRLVDSSAAVLGAARTNLGPLTTLIDQAAPLLDTQRVAAGSIGSWTRDLAGFTDQVRRSDERIRNLLRDGPSASATGSTLLTDLDPALAALLPSATTVADVAAVYHMSLEQILVLYPQIMVITQSAGLPNADRPAQNTYFNLELNDPPPCTTGFLPADQRRSPTALDVPVTPANLYCKLAQNNPSAVRGARNLPCIENPGRRAPTVQLCRDPEGYRPEGN</sequence>
<dbReference type="PANTHER" id="PTHR33371:SF16">
    <property type="entry name" value="MCE-FAMILY PROTEIN MCE3F"/>
    <property type="match status" value="1"/>
</dbReference>
<keyword evidence="3" id="KW-1185">Reference proteome</keyword>
<dbReference type="Pfam" id="PF02470">
    <property type="entry name" value="MlaD"/>
    <property type="match status" value="1"/>
</dbReference>
<accession>A0A541BRM2</accession>
<dbReference type="InterPro" id="IPR005693">
    <property type="entry name" value="Mce"/>
</dbReference>
<evidence type="ECO:0000313" key="2">
    <source>
        <dbReference type="EMBL" id="TQF74946.1"/>
    </source>
</evidence>
<dbReference type="InterPro" id="IPR003399">
    <property type="entry name" value="Mce/MlaD"/>
</dbReference>
<comment type="caution">
    <text evidence="2">The sequence shown here is derived from an EMBL/GenBank/DDBJ whole genome shotgun (WGS) entry which is preliminary data.</text>
</comment>
<dbReference type="InterPro" id="IPR052336">
    <property type="entry name" value="MlaD_Phospholipid_Transporter"/>
</dbReference>
<organism evidence="2 3">
    <name type="scientific">Rhodococcus spelaei</name>
    <dbReference type="NCBI Taxonomy" id="2546320"/>
    <lineage>
        <taxon>Bacteria</taxon>
        <taxon>Bacillati</taxon>
        <taxon>Actinomycetota</taxon>
        <taxon>Actinomycetes</taxon>
        <taxon>Mycobacteriales</taxon>
        <taxon>Nocardiaceae</taxon>
        <taxon>Rhodococcus</taxon>
    </lineage>
</organism>
<dbReference type="AlphaFoldDB" id="A0A541BRM2"/>
<dbReference type="RefSeq" id="WP_142095031.1">
    <property type="nucleotide sequence ID" value="NZ_VIGH01000001.1"/>
</dbReference>
<evidence type="ECO:0000259" key="1">
    <source>
        <dbReference type="Pfam" id="PF02470"/>
    </source>
</evidence>
<dbReference type="NCBIfam" id="TIGR00996">
    <property type="entry name" value="Mtu_fam_mce"/>
    <property type="match status" value="1"/>
</dbReference>
<name>A0A541BRM2_9NOCA</name>
<dbReference type="Proteomes" id="UP000316256">
    <property type="component" value="Unassembled WGS sequence"/>
</dbReference>
<gene>
    <name evidence="2" type="ORF">FK531_02480</name>
</gene>
<protein>
    <submittedName>
        <fullName evidence="2">MCE family protein</fullName>
    </submittedName>
</protein>
<dbReference type="PANTHER" id="PTHR33371">
    <property type="entry name" value="INTERMEMBRANE PHOSPHOLIPID TRANSPORT SYSTEM BINDING PROTEIN MLAD-RELATED"/>
    <property type="match status" value="1"/>
</dbReference>
<dbReference type="GO" id="GO:0005576">
    <property type="term" value="C:extracellular region"/>
    <property type="evidence" value="ECO:0007669"/>
    <property type="project" value="TreeGrafter"/>
</dbReference>